<dbReference type="SUPFAM" id="SSF54197">
    <property type="entry name" value="HIT-like"/>
    <property type="match status" value="1"/>
</dbReference>
<protein>
    <recommendedName>
        <fullName evidence="4">HIT domain-containing protein</fullName>
    </recommendedName>
</protein>
<gene>
    <name evidence="5" type="ORF">A3C25_03145</name>
</gene>
<dbReference type="InterPro" id="IPR001310">
    <property type="entry name" value="Histidine_triad_HIT"/>
</dbReference>
<dbReference type="EMBL" id="MFZO01000019">
    <property type="protein sequence ID" value="OGK25028.1"/>
    <property type="molecule type" value="Genomic_DNA"/>
</dbReference>
<proteinExistence type="predicted"/>
<sequence>MKCPFCNFQELIKTNEVIFTSKNFYCIKDIKPISRGHILIIPYKHIREINALSSLLFNDLLLTIKKASSHLKKKYKQTPLIFINNKNDQSVNHLHIHLIPKRFGILGIDKALREIS</sequence>
<dbReference type="PANTHER" id="PTHR46243">
    <property type="entry name" value="BIS(5'-ADENOSYL)-TRIPHOSPHATASE"/>
    <property type="match status" value="1"/>
</dbReference>
<dbReference type="Gene3D" id="3.30.428.10">
    <property type="entry name" value="HIT-like"/>
    <property type="match status" value="1"/>
</dbReference>
<organism evidence="5 6">
    <name type="scientific">Candidatus Roizmanbacteria bacterium RIFCSPHIGHO2_02_FULL_38_11</name>
    <dbReference type="NCBI Taxonomy" id="1802039"/>
    <lineage>
        <taxon>Bacteria</taxon>
        <taxon>Candidatus Roizmaniibacteriota</taxon>
    </lineage>
</organism>
<dbReference type="GO" id="GO:0003824">
    <property type="term" value="F:catalytic activity"/>
    <property type="evidence" value="ECO:0007669"/>
    <property type="project" value="InterPro"/>
</dbReference>
<reference evidence="5 6" key="1">
    <citation type="journal article" date="2016" name="Nat. Commun.">
        <title>Thousands of microbial genomes shed light on interconnected biogeochemical processes in an aquifer system.</title>
        <authorList>
            <person name="Anantharaman K."/>
            <person name="Brown C.T."/>
            <person name="Hug L.A."/>
            <person name="Sharon I."/>
            <person name="Castelle C.J."/>
            <person name="Probst A.J."/>
            <person name="Thomas B.C."/>
            <person name="Singh A."/>
            <person name="Wilkins M.J."/>
            <person name="Karaoz U."/>
            <person name="Brodie E.L."/>
            <person name="Williams K.H."/>
            <person name="Hubbard S.S."/>
            <person name="Banfield J.F."/>
        </authorList>
    </citation>
    <scope>NUCLEOTIDE SEQUENCE [LARGE SCALE GENOMIC DNA]</scope>
</reference>
<evidence type="ECO:0000256" key="3">
    <source>
        <dbReference type="PROSITE-ProRule" id="PRU00464"/>
    </source>
</evidence>
<evidence type="ECO:0000313" key="5">
    <source>
        <dbReference type="EMBL" id="OGK25028.1"/>
    </source>
</evidence>
<name>A0A1F7H1R3_9BACT</name>
<evidence type="ECO:0000259" key="4">
    <source>
        <dbReference type="PROSITE" id="PS51084"/>
    </source>
</evidence>
<evidence type="ECO:0000256" key="2">
    <source>
        <dbReference type="PIRSR" id="PIRSR601310-3"/>
    </source>
</evidence>
<dbReference type="InterPro" id="IPR011146">
    <property type="entry name" value="HIT-like"/>
</dbReference>
<comment type="caution">
    <text evidence="5">The sequence shown here is derived from an EMBL/GenBank/DDBJ whole genome shotgun (WGS) entry which is preliminary data.</text>
</comment>
<feature type="active site" description="Tele-AMP-histidine intermediate" evidence="1">
    <location>
        <position position="95"/>
    </location>
</feature>
<dbReference type="PROSITE" id="PS51084">
    <property type="entry name" value="HIT_2"/>
    <property type="match status" value="1"/>
</dbReference>
<dbReference type="AlphaFoldDB" id="A0A1F7H1R3"/>
<dbReference type="Pfam" id="PF01230">
    <property type="entry name" value="HIT"/>
    <property type="match status" value="1"/>
</dbReference>
<accession>A0A1F7H1R3</accession>
<feature type="domain" description="HIT" evidence="4">
    <location>
        <begin position="4"/>
        <end position="108"/>
    </location>
</feature>
<dbReference type="InterPro" id="IPR051884">
    <property type="entry name" value="Bis(5'-adenosyl)-TPase_reg"/>
</dbReference>
<evidence type="ECO:0000313" key="6">
    <source>
        <dbReference type="Proteomes" id="UP000177913"/>
    </source>
</evidence>
<dbReference type="InterPro" id="IPR036265">
    <property type="entry name" value="HIT-like_sf"/>
</dbReference>
<dbReference type="PRINTS" id="PR00332">
    <property type="entry name" value="HISTRIAD"/>
</dbReference>
<dbReference type="PANTHER" id="PTHR46243:SF1">
    <property type="entry name" value="BIS(5'-ADENOSYL)-TRIPHOSPHATASE"/>
    <property type="match status" value="1"/>
</dbReference>
<dbReference type="Proteomes" id="UP000177913">
    <property type="component" value="Unassembled WGS sequence"/>
</dbReference>
<evidence type="ECO:0000256" key="1">
    <source>
        <dbReference type="PIRSR" id="PIRSR601310-1"/>
    </source>
</evidence>
<feature type="short sequence motif" description="Histidine triad motif" evidence="2 3">
    <location>
        <begin position="93"/>
        <end position="97"/>
    </location>
</feature>